<proteinExistence type="predicted"/>
<dbReference type="RefSeq" id="WP_348263518.1">
    <property type="nucleotide sequence ID" value="NZ_CP121196.1"/>
</dbReference>
<protein>
    <submittedName>
        <fullName evidence="1">Uncharacterized protein</fullName>
    </submittedName>
</protein>
<name>A0AAU7DLV1_9BACT</name>
<dbReference type="EMBL" id="CP121196">
    <property type="protein sequence ID" value="XBH18294.1"/>
    <property type="molecule type" value="Genomic_DNA"/>
</dbReference>
<reference evidence="1" key="1">
    <citation type="submission" date="2023-03" db="EMBL/GenBank/DDBJ databases">
        <title>Edaphobacter sp.</title>
        <authorList>
            <person name="Huber K.J."/>
            <person name="Papendorf J."/>
            <person name="Pilke C."/>
            <person name="Bunk B."/>
            <person name="Sproeer C."/>
            <person name="Pester M."/>
        </authorList>
    </citation>
    <scope>NUCLEOTIDE SEQUENCE</scope>
    <source>
        <strain evidence="1">DSM 110680</strain>
    </source>
</reference>
<dbReference type="AlphaFoldDB" id="A0AAU7DLV1"/>
<accession>A0AAU7DLV1</accession>
<evidence type="ECO:0000313" key="1">
    <source>
        <dbReference type="EMBL" id="XBH18294.1"/>
    </source>
</evidence>
<gene>
    <name evidence="1" type="ORF">P8935_02930</name>
</gene>
<organism evidence="1">
    <name type="scientific">Telmatobacter sp. DSM 110680</name>
    <dbReference type="NCBI Taxonomy" id="3036704"/>
    <lineage>
        <taxon>Bacteria</taxon>
        <taxon>Pseudomonadati</taxon>
        <taxon>Acidobacteriota</taxon>
        <taxon>Terriglobia</taxon>
        <taxon>Terriglobales</taxon>
        <taxon>Acidobacteriaceae</taxon>
        <taxon>Telmatobacter</taxon>
    </lineage>
</organism>
<sequence>MPMRRDYVPTVGEEVLLLNHLGTFMVEEVDSDSKTASLRVLRSGVLMKDVEWRTIWPLDDNTRAVLTDIFNSQEFKQLLSKRNDPKDVGE</sequence>